<accession>A0A0F9KZK6</accession>
<reference evidence="1" key="1">
    <citation type="journal article" date="2015" name="Nature">
        <title>Complex archaea that bridge the gap between prokaryotes and eukaryotes.</title>
        <authorList>
            <person name="Spang A."/>
            <person name="Saw J.H."/>
            <person name="Jorgensen S.L."/>
            <person name="Zaremba-Niedzwiedzka K."/>
            <person name="Martijn J."/>
            <person name="Lind A.E."/>
            <person name="van Eijk R."/>
            <person name="Schleper C."/>
            <person name="Guy L."/>
            <person name="Ettema T.J."/>
        </authorList>
    </citation>
    <scope>NUCLEOTIDE SEQUENCE</scope>
</reference>
<proteinExistence type="predicted"/>
<name>A0A0F9KZK6_9ZZZZ</name>
<protein>
    <submittedName>
        <fullName evidence="1">Uncharacterized protein</fullName>
    </submittedName>
</protein>
<organism evidence="1">
    <name type="scientific">marine sediment metagenome</name>
    <dbReference type="NCBI Taxonomy" id="412755"/>
    <lineage>
        <taxon>unclassified sequences</taxon>
        <taxon>metagenomes</taxon>
        <taxon>ecological metagenomes</taxon>
    </lineage>
</organism>
<dbReference type="EMBL" id="LAZR01007151">
    <property type="protein sequence ID" value="KKM87128.1"/>
    <property type="molecule type" value="Genomic_DNA"/>
</dbReference>
<evidence type="ECO:0000313" key="1">
    <source>
        <dbReference type="EMBL" id="KKM87128.1"/>
    </source>
</evidence>
<comment type="caution">
    <text evidence="1">The sequence shown here is derived from an EMBL/GenBank/DDBJ whole genome shotgun (WGS) entry which is preliminary data.</text>
</comment>
<sequence length="71" mass="8420">MNLKEFNSMVREDTVNNVLPLRSFTVDEIGRTFKNYEESLRLLHNCLLTQKPNVKFWGEVENFLSTKLEEI</sequence>
<dbReference type="AlphaFoldDB" id="A0A0F9KZK6"/>
<gene>
    <name evidence="1" type="ORF">LCGC14_1272160</name>
</gene>